<dbReference type="AlphaFoldDB" id="A0A087MH28"/>
<keyword evidence="6" id="KW-1185">Reference proteome</keyword>
<reference evidence="5 6" key="2">
    <citation type="journal article" date="2015" name="Stand. Genomic Sci.">
        <title>High quality draft genomic sequence of Arenimonas donghaensis DSM 18148(T).</title>
        <authorList>
            <person name="Chen F."/>
            <person name="Wang H."/>
            <person name="Cao Y."/>
            <person name="Li X."/>
            <person name="Wang G."/>
        </authorList>
    </citation>
    <scope>NUCLEOTIDE SEQUENCE [LARGE SCALE GENOMIC DNA]</scope>
    <source>
        <strain evidence="5 6">HO3-R19</strain>
    </source>
</reference>
<dbReference type="STRING" id="1121014.N788_04650"/>
<reference evidence="6" key="1">
    <citation type="submission" date="2013-08" db="EMBL/GenBank/DDBJ databases">
        <title>Genome sequencing of Arenimonas donghaensis.</title>
        <authorList>
            <person name="Chen F."/>
            <person name="Wang G."/>
        </authorList>
    </citation>
    <scope>NUCLEOTIDE SEQUENCE [LARGE SCALE GENOMIC DNA]</scope>
    <source>
        <strain evidence="6">HO3-R19</strain>
    </source>
</reference>
<dbReference type="Gene3D" id="1.10.10.10">
    <property type="entry name" value="Winged helix-like DNA-binding domain superfamily/Winged helix DNA-binding domain"/>
    <property type="match status" value="1"/>
</dbReference>
<evidence type="ECO:0000256" key="2">
    <source>
        <dbReference type="ARBA" id="ARBA00023015"/>
    </source>
</evidence>
<name>A0A087MH28_9GAMM</name>
<organism evidence="5 6">
    <name type="scientific">Arenimonas donghaensis DSM 18148 = HO3-R19</name>
    <dbReference type="NCBI Taxonomy" id="1121014"/>
    <lineage>
        <taxon>Bacteria</taxon>
        <taxon>Pseudomonadati</taxon>
        <taxon>Pseudomonadota</taxon>
        <taxon>Gammaproteobacteria</taxon>
        <taxon>Lysobacterales</taxon>
        <taxon>Lysobacteraceae</taxon>
        <taxon>Arenimonas</taxon>
    </lineage>
</organism>
<dbReference type="PIRSF" id="PIRSF019455">
    <property type="entry name" value="CopR_AtkY"/>
    <property type="match status" value="1"/>
</dbReference>
<evidence type="ECO:0000313" key="5">
    <source>
        <dbReference type="EMBL" id="KFL36181.1"/>
    </source>
</evidence>
<dbReference type="SUPFAM" id="SSF46785">
    <property type="entry name" value="Winged helix' DNA-binding domain"/>
    <property type="match status" value="1"/>
</dbReference>
<dbReference type="PATRIC" id="fig|1121014.3.peg.1817"/>
<dbReference type="RefSeq" id="WP_244444116.1">
    <property type="nucleotide sequence ID" value="NZ_AVCJ01000023.1"/>
</dbReference>
<keyword evidence="3" id="KW-0238">DNA-binding</keyword>
<protein>
    <recommendedName>
        <fullName evidence="7">BlaI family transcriptional regulator</fullName>
    </recommendedName>
</protein>
<dbReference type="Gene3D" id="1.10.4040.10">
    <property type="entry name" value="Penicillinase repressor domain"/>
    <property type="match status" value="1"/>
</dbReference>
<dbReference type="InterPro" id="IPR005650">
    <property type="entry name" value="BlaI_family"/>
</dbReference>
<comment type="caution">
    <text evidence="5">The sequence shown here is derived from an EMBL/GenBank/DDBJ whole genome shotgun (WGS) entry which is preliminary data.</text>
</comment>
<evidence type="ECO:0000313" key="6">
    <source>
        <dbReference type="Proteomes" id="UP000029085"/>
    </source>
</evidence>
<dbReference type="InterPro" id="IPR036388">
    <property type="entry name" value="WH-like_DNA-bd_sf"/>
</dbReference>
<comment type="similarity">
    <text evidence="1">Belongs to the BlaI transcriptional regulatory family.</text>
</comment>
<dbReference type="GO" id="GO:0045892">
    <property type="term" value="P:negative regulation of DNA-templated transcription"/>
    <property type="evidence" value="ECO:0007669"/>
    <property type="project" value="InterPro"/>
</dbReference>
<evidence type="ECO:0000256" key="4">
    <source>
        <dbReference type="ARBA" id="ARBA00023163"/>
    </source>
</evidence>
<dbReference type="GO" id="GO:0003677">
    <property type="term" value="F:DNA binding"/>
    <property type="evidence" value="ECO:0007669"/>
    <property type="project" value="UniProtKB-KW"/>
</dbReference>
<sequence>MARTSKDSPEDAGDDVALSELQLDVMRVLWRGEASVAEVASALADSRGLAHTTVATVLTRLGRRGVVAARREARQLIYRATVSESQVRRSMVGDLVQTLFKGDPRALLAHLVRESDVASDDLARVRALLAEDPDKGGTQA</sequence>
<evidence type="ECO:0000256" key="1">
    <source>
        <dbReference type="ARBA" id="ARBA00011046"/>
    </source>
</evidence>
<dbReference type="Proteomes" id="UP000029085">
    <property type="component" value="Unassembled WGS sequence"/>
</dbReference>
<keyword evidence="2" id="KW-0805">Transcription regulation</keyword>
<dbReference type="InterPro" id="IPR036390">
    <property type="entry name" value="WH_DNA-bd_sf"/>
</dbReference>
<evidence type="ECO:0000256" key="3">
    <source>
        <dbReference type="ARBA" id="ARBA00023125"/>
    </source>
</evidence>
<evidence type="ECO:0008006" key="7">
    <source>
        <dbReference type="Google" id="ProtNLM"/>
    </source>
</evidence>
<accession>A0A087MH28</accession>
<dbReference type="Pfam" id="PF03965">
    <property type="entry name" value="Penicillinase_R"/>
    <property type="match status" value="1"/>
</dbReference>
<proteinExistence type="inferred from homology"/>
<gene>
    <name evidence="5" type="ORF">N788_04650</name>
</gene>
<dbReference type="EMBL" id="AVCJ01000023">
    <property type="protein sequence ID" value="KFL36181.1"/>
    <property type="molecule type" value="Genomic_DNA"/>
</dbReference>
<keyword evidence="4" id="KW-0804">Transcription</keyword>